<gene>
    <name evidence="1" type="ORF">JFN87_13995</name>
</gene>
<dbReference type="RefSeq" id="WP_209340356.1">
    <property type="nucleotide sequence ID" value="NZ_JAGIQL010000046.1"/>
</dbReference>
<name>A0A940RVQ4_9ACTN</name>
<evidence type="ECO:0000313" key="2">
    <source>
        <dbReference type="Proteomes" id="UP000670475"/>
    </source>
</evidence>
<proteinExistence type="predicted"/>
<dbReference type="EMBL" id="JAGIQL010000046">
    <property type="protein sequence ID" value="MBP0458605.1"/>
    <property type="molecule type" value="Genomic_DNA"/>
</dbReference>
<organism evidence="1 2">
    <name type="scientific">Streptomyces montanisoli</name>
    <dbReference type="NCBI Taxonomy" id="2798581"/>
    <lineage>
        <taxon>Bacteria</taxon>
        <taxon>Bacillati</taxon>
        <taxon>Actinomycetota</taxon>
        <taxon>Actinomycetes</taxon>
        <taxon>Kitasatosporales</taxon>
        <taxon>Streptomycetaceae</taxon>
        <taxon>Streptomyces</taxon>
    </lineage>
</organism>
<keyword evidence="2" id="KW-1185">Reference proteome</keyword>
<accession>A0A940RVQ4</accession>
<protein>
    <submittedName>
        <fullName evidence="1">Uncharacterized protein</fullName>
    </submittedName>
</protein>
<comment type="caution">
    <text evidence="1">The sequence shown here is derived from an EMBL/GenBank/DDBJ whole genome shotgun (WGS) entry which is preliminary data.</text>
</comment>
<sequence>MTQDLEIVAFESAEAFRVWLGANHAVSPGIWLKLRKKPSLSALGETFRFGGLA</sequence>
<dbReference type="AlphaFoldDB" id="A0A940RVQ4"/>
<evidence type="ECO:0000313" key="1">
    <source>
        <dbReference type="EMBL" id="MBP0458605.1"/>
    </source>
</evidence>
<dbReference type="Proteomes" id="UP000670475">
    <property type="component" value="Unassembled WGS sequence"/>
</dbReference>
<reference evidence="1" key="1">
    <citation type="submission" date="2021-03" db="EMBL/GenBank/DDBJ databases">
        <title>Whole genome sequence of Streptomyces bomunensis MMS17-BM035.</title>
        <authorList>
            <person name="Lee J.H."/>
        </authorList>
    </citation>
    <scope>NUCLEOTIDE SEQUENCE</scope>
    <source>
        <strain evidence="1">MMS17-BM035</strain>
    </source>
</reference>